<keyword evidence="2" id="KW-0812">Transmembrane</keyword>
<evidence type="ECO:0000256" key="1">
    <source>
        <dbReference type="SAM" id="MobiDB-lite"/>
    </source>
</evidence>
<feature type="transmembrane region" description="Helical" evidence="2">
    <location>
        <begin position="27"/>
        <end position="50"/>
    </location>
</feature>
<reference evidence="3" key="1">
    <citation type="submission" date="2022-06" db="EMBL/GenBank/DDBJ databases">
        <title>WGS of actinobacteria.</title>
        <authorList>
            <person name="Thawai C."/>
        </authorList>
    </citation>
    <scope>NUCLEOTIDE SEQUENCE</scope>
    <source>
        <strain evidence="3">DSM 42010</strain>
    </source>
</reference>
<feature type="region of interest" description="Disordered" evidence="1">
    <location>
        <begin position="1"/>
        <end position="20"/>
    </location>
</feature>
<organism evidence="3 4">
    <name type="scientific">Streptomyces malaysiensis subsp. samsunensis</name>
    <dbReference type="NCBI Taxonomy" id="459658"/>
    <lineage>
        <taxon>Bacteria</taxon>
        <taxon>Bacillati</taxon>
        <taxon>Actinomycetota</taxon>
        <taxon>Actinomycetes</taxon>
        <taxon>Kitasatosporales</taxon>
        <taxon>Streptomycetaceae</taxon>
        <taxon>Streptomyces</taxon>
        <taxon>Streptomyces violaceusniger group</taxon>
    </lineage>
</organism>
<dbReference type="RefSeq" id="WP_257633736.1">
    <property type="nucleotide sequence ID" value="NZ_JANIIC010000040.1"/>
</dbReference>
<feature type="compositionally biased region" description="Low complexity" evidence="1">
    <location>
        <begin position="1"/>
        <end position="17"/>
    </location>
</feature>
<keyword evidence="2" id="KW-0472">Membrane</keyword>
<comment type="caution">
    <text evidence="3">The sequence shown here is derived from an EMBL/GenBank/DDBJ whole genome shotgun (WGS) entry which is preliminary data.</text>
</comment>
<sequence length="85" mass="8938">MTVVTAPEKTPTTPEAPRGARRTVRPLVFNLIALVLGVALWAMTAAAGLADIPGPLSVSSRARELLSDGTLTQDALASLRRSSWV</sequence>
<gene>
    <name evidence="3" type="ORF">NQU54_29700</name>
</gene>
<accession>A0A9X2M0G0</accession>
<dbReference type="AlphaFoldDB" id="A0A9X2M0G0"/>
<proteinExistence type="predicted"/>
<protein>
    <submittedName>
        <fullName evidence="3">Uncharacterized protein</fullName>
    </submittedName>
</protein>
<evidence type="ECO:0000313" key="3">
    <source>
        <dbReference type="EMBL" id="MCQ8833117.1"/>
    </source>
</evidence>
<dbReference type="EMBL" id="JANIIC010000040">
    <property type="protein sequence ID" value="MCQ8833117.1"/>
    <property type="molecule type" value="Genomic_DNA"/>
</dbReference>
<evidence type="ECO:0000313" key="4">
    <source>
        <dbReference type="Proteomes" id="UP001142400"/>
    </source>
</evidence>
<keyword evidence="4" id="KW-1185">Reference proteome</keyword>
<evidence type="ECO:0000256" key="2">
    <source>
        <dbReference type="SAM" id="Phobius"/>
    </source>
</evidence>
<keyword evidence="2" id="KW-1133">Transmembrane helix</keyword>
<dbReference type="Proteomes" id="UP001142400">
    <property type="component" value="Unassembled WGS sequence"/>
</dbReference>
<name>A0A9X2M0G0_STRMQ</name>